<dbReference type="InterPro" id="IPR000821">
    <property type="entry name" value="Ala_racemase"/>
</dbReference>
<dbReference type="CDD" id="cd00430">
    <property type="entry name" value="PLPDE_III_AR"/>
    <property type="match status" value="1"/>
</dbReference>
<gene>
    <name evidence="8" type="primary">alr</name>
    <name evidence="8" type="ORF">EJ104_10135</name>
</gene>
<dbReference type="UniPathway" id="UPA00042">
    <property type="reaction ID" value="UER00497"/>
</dbReference>
<organism evidence="8 9">
    <name type="scientific">Deinococcus radiophilus</name>
    <dbReference type="NCBI Taxonomy" id="32062"/>
    <lineage>
        <taxon>Bacteria</taxon>
        <taxon>Thermotogati</taxon>
        <taxon>Deinococcota</taxon>
        <taxon>Deinococci</taxon>
        <taxon>Deinococcales</taxon>
        <taxon>Deinococcaceae</taxon>
        <taxon>Deinococcus</taxon>
    </lineage>
</organism>
<dbReference type="Gene3D" id="2.40.37.10">
    <property type="entry name" value="Lyase, Ornithine Decarboxylase, Chain A, domain 1"/>
    <property type="match status" value="1"/>
</dbReference>
<feature type="domain" description="Alanine racemase C-terminal" evidence="7">
    <location>
        <begin position="240"/>
        <end position="368"/>
    </location>
</feature>
<evidence type="ECO:0000256" key="6">
    <source>
        <dbReference type="PIRSR" id="PIRSR600821-52"/>
    </source>
</evidence>
<keyword evidence="2 4" id="KW-0663">Pyridoxal phosphate</keyword>
<dbReference type="GO" id="GO:0005829">
    <property type="term" value="C:cytosol"/>
    <property type="evidence" value="ECO:0007669"/>
    <property type="project" value="TreeGrafter"/>
</dbReference>
<evidence type="ECO:0000259" key="7">
    <source>
        <dbReference type="SMART" id="SM01005"/>
    </source>
</evidence>
<comment type="cofactor">
    <cofactor evidence="1 4 5">
        <name>pyridoxal 5'-phosphate</name>
        <dbReference type="ChEBI" id="CHEBI:597326"/>
    </cofactor>
</comment>
<evidence type="ECO:0000313" key="9">
    <source>
        <dbReference type="Proteomes" id="UP000277766"/>
    </source>
</evidence>
<dbReference type="SUPFAM" id="SSF50621">
    <property type="entry name" value="Alanine racemase C-terminal domain-like"/>
    <property type="match status" value="1"/>
</dbReference>
<dbReference type="AlphaFoldDB" id="A0A3S0RDI0"/>
<dbReference type="PROSITE" id="PS00395">
    <property type="entry name" value="ALANINE_RACEMASE"/>
    <property type="match status" value="1"/>
</dbReference>
<dbReference type="RefSeq" id="WP_126352654.1">
    <property type="nucleotide sequence ID" value="NZ_CP086380.1"/>
</dbReference>
<evidence type="ECO:0000313" key="8">
    <source>
        <dbReference type="EMBL" id="RTR25663.1"/>
    </source>
</evidence>
<comment type="function">
    <text evidence="4">Catalyzes the interconversion of L-alanine and D-alanine. May also act on other amino acids.</text>
</comment>
<evidence type="ECO:0000256" key="4">
    <source>
        <dbReference type="HAMAP-Rule" id="MF_01201"/>
    </source>
</evidence>
<feature type="active site" description="Proton acceptor; specific for D-alanine" evidence="4">
    <location>
        <position position="45"/>
    </location>
</feature>
<dbReference type="EC" id="5.1.1.1" evidence="4"/>
<dbReference type="PANTHER" id="PTHR30511:SF0">
    <property type="entry name" value="ALANINE RACEMASE, CATABOLIC-RELATED"/>
    <property type="match status" value="1"/>
</dbReference>
<feature type="binding site" evidence="4 6">
    <location>
        <position position="141"/>
    </location>
    <ligand>
        <name>substrate</name>
    </ligand>
</feature>
<dbReference type="Pfam" id="PF00842">
    <property type="entry name" value="Ala_racemase_C"/>
    <property type="match status" value="1"/>
</dbReference>
<dbReference type="PANTHER" id="PTHR30511">
    <property type="entry name" value="ALANINE RACEMASE"/>
    <property type="match status" value="1"/>
</dbReference>
<dbReference type="HAMAP" id="MF_01201">
    <property type="entry name" value="Ala_racemase"/>
    <property type="match status" value="1"/>
</dbReference>
<evidence type="ECO:0000256" key="1">
    <source>
        <dbReference type="ARBA" id="ARBA00001933"/>
    </source>
</evidence>
<accession>A0A3S0RDI0</accession>
<comment type="caution">
    <text evidence="8">The sequence shown here is derived from an EMBL/GenBank/DDBJ whole genome shotgun (WGS) entry which is preliminary data.</text>
</comment>
<dbReference type="InterPro" id="IPR020622">
    <property type="entry name" value="Ala_racemase_pyridoxalP-BS"/>
</dbReference>
<dbReference type="PRINTS" id="PR00992">
    <property type="entry name" value="ALARACEMASE"/>
</dbReference>
<keyword evidence="3 4" id="KW-0413">Isomerase</keyword>
<evidence type="ECO:0000256" key="3">
    <source>
        <dbReference type="ARBA" id="ARBA00023235"/>
    </source>
</evidence>
<dbReference type="EMBL" id="RXPE01000023">
    <property type="protein sequence ID" value="RTR25663.1"/>
    <property type="molecule type" value="Genomic_DNA"/>
</dbReference>
<dbReference type="NCBIfam" id="TIGR00492">
    <property type="entry name" value="alr"/>
    <property type="match status" value="1"/>
</dbReference>
<dbReference type="InterPro" id="IPR001608">
    <property type="entry name" value="Ala_racemase_N"/>
</dbReference>
<dbReference type="Proteomes" id="UP000277766">
    <property type="component" value="Unassembled WGS sequence"/>
</dbReference>
<proteinExistence type="inferred from homology"/>
<sequence>MNPLSTSAANLPFARTRALISAGALEHNFQFLSRQAERPLLLPVKANAYGHGVRAVAPVAAASAVVAGMAVATPTEALELAELLRELNCRKPVLLFGPSFADEWPALVAAGVQLTVNTLAEAQALPDGARAQLKVNTGMNRQGLHPAQALEVGQELQRRGLLAGVYSHFSEAEAPDHALSWEQFAAFQELLKHFPGVLHHMGNSAAVLNLGPLPGMDLARPGLSSYGVMPPIHTPELIPAMTVQARITFLHWAKAGERVSYNGLDTLERDTLIATLPIGYADGYPRRATGQAEVLIGGERRRVLGRVCMDQLMVDATGLDVTAGDWVTLWGRDEWGQELHISELSRWTGQAEYELLTQLGRRTPRIAAP</sequence>
<dbReference type="GO" id="GO:0030170">
    <property type="term" value="F:pyridoxal phosphate binding"/>
    <property type="evidence" value="ECO:0007669"/>
    <property type="project" value="UniProtKB-UniRule"/>
</dbReference>
<dbReference type="SUPFAM" id="SSF51419">
    <property type="entry name" value="PLP-binding barrel"/>
    <property type="match status" value="1"/>
</dbReference>
<dbReference type="Gene3D" id="3.20.20.10">
    <property type="entry name" value="Alanine racemase"/>
    <property type="match status" value="1"/>
</dbReference>
<comment type="catalytic activity">
    <reaction evidence="4">
        <text>L-alanine = D-alanine</text>
        <dbReference type="Rhea" id="RHEA:20249"/>
        <dbReference type="ChEBI" id="CHEBI:57416"/>
        <dbReference type="ChEBI" id="CHEBI:57972"/>
        <dbReference type="EC" id="5.1.1.1"/>
    </reaction>
</comment>
<protein>
    <recommendedName>
        <fullName evidence="4">Alanine racemase</fullName>
        <ecNumber evidence="4">5.1.1.1</ecNumber>
    </recommendedName>
</protein>
<comment type="similarity">
    <text evidence="4">Belongs to the alanine racemase family.</text>
</comment>
<dbReference type="InterPro" id="IPR009006">
    <property type="entry name" value="Ala_racemase/Decarboxylase_C"/>
</dbReference>
<name>A0A3S0RDI0_9DEIO</name>
<comment type="pathway">
    <text evidence="4">Amino-acid biosynthesis; D-alanine biosynthesis; D-alanine from L-alanine: step 1/1.</text>
</comment>
<dbReference type="SMART" id="SM01005">
    <property type="entry name" value="Ala_racemase_C"/>
    <property type="match status" value="1"/>
</dbReference>
<feature type="active site" description="Proton acceptor; specific for L-alanine" evidence="4">
    <location>
        <position position="261"/>
    </location>
</feature>
<feature type="binding site" evidence="4 6">
    <location>
        <position position="309"/>
    </location>
    <ligand>
        <name>substrate</name>
    </ligand>
</feature>
<keyword evidence="9" id="KW-1185">Reference proteome</keyword>
<reference evidence="8 9" key="1">
    <citation type="submission" date="2018-12" db="EMBL/GenBank/DDBJ databases">
        <title>Deinococcus radiophilus ATCC 27603 genome sequencing and assembly.</title>
        <authorList>
            <person name="Maclea K.S."/>
            <person name="Maynard C.R."/>
        </authorList>
    </citation>
    <scope>NUCLEOTIDE SEQUENCE [LARGE SCALE GENOMIC DNA]</scope>
    <source>
        <strain evidence="8 9">ATCC 27603</strain>
    </source>
</reference>
<evidence type="ECO:0000256" key="5">
    <source>
        <dbReference type="PIRSR" id="PIRSR600821-50"/>
    </source>
</evidence>
<evidence type="ECO:0000256" key="2">
    <source>
        <dbReference type="ARBA" id="ARBA00022898"/>
    </source>
</evidence>
<dbReference type="GO" id="GO:0008784">
    <property type="term" value="F:alanine racemase activity"/>
    <property type="evidence" value="ECO:0007669"/>
    <property type="project" value="UniProtKB-UniRule"/>
</dbReference>
<dbReference type="OrthoDB" id="9813814at2"/>
<dbReference type="GO" id="GO:0030632">
    <property type="term" value="P:D-alanine biosynthetic process"/>
    <property type="evidence" value="ECO:0007669"/>
    <property type="project" value="UniProtKB-UniRule"/>
</dbReference>
<dbReference type="InterPro" id="IPR029066">
    <property type="entry name" value="PLP-binding_barrel"/>
</dbReference>
<dbReference type="Pfam" id="PF01168">
    <property type="entry name" value="Ala_racemase_N"/>
    <property type="match status" value="1"/>
</dbReference>
<feature type="modified residue" description="N6-(pyridoxal phosphate)lysine" evidence="4 5">
    <location>
        <position position="45"/>
    </location>
</feature>
<dbReference type="InterPro" id="IPR011079">
    <property type="entry name" value="Ala_racemase_C"/>
</dbReference>